<sequence>MRRGRYFPIPMGPSHVSTALIHACHSACRPAFHSACRPACENACRHASKDACDSASTSLA</sequence>
<gene>
    <name evidence="1" type="ordered locus">RHA1_ro10090</name>
</gene>
<evidence type="ECO:0000313" key="1">
    <source>
        <dbReference type="EMBL" id="ABH00283.1"/>
    </source>
</evidence>
<dbReference type="AlphaFoldDB" id="Q0RWQ3"/>
<accession>Q0RWQ3</accession>
<reference evidence="2" key="1">
    <citation type="journal article" date="2006" name="Proc. Natl. Acad. Sci. U.S.A.">
        <title>The complete genome of Rhodococcus sp. RHA1 provides insights into a catabolic powerhouse.</title>
        <authorList>
            <person name="McLeod M.P."/>
            <person name="Warren R.L."/>
            <person name="Hsiao W.W.L."/>
            <person name="Araki N."/>
            <person name="Myhre M."/>
            <person name="Fernandes C."/>
            <person name="Miyazawa D."/>
            <person name="Wong W."/>
            <person name="Lillquist A.L."/>
            <person name="Wang D."/>
            <person name="Dosanjh M."/>
            <person name="Hara H."/>
            <person name="Petrescu A."/>
            <person name="Morin R.D."/>
            <person name="Yang G."/>
            <person name="Stott J.M."/>
            <person name="Schein J.E."/>
            <person name="Shin H."/>
            <person name="Smailus D."/>
            <person name="Siddiqui A.S."/>
            <person name="Marra M.A."/>
            <person name="Jones S.J.M."/>
            <person name="Holt R."/>
            <person name="Brinkman F.S.L."/>
            <person name="Miyauchi K."/>
            <person name="Fukuda M."/>
            <person name="Davies J.E."/>
            <person name="Mohn W.W."/>
            <person name="Eltis L.D."/>
        </authorList>
    </citation>
    <scope>NUCLEOTIDE SEQUENCE [LARGE SCALE GENOMIC DNA]</scope>
    <source>
        <strain evidence="2">RHA1</strain>
    </source>
</reference>
<dbReference type="HOGENOM" id="CLU_2938736_0_0_11"/>
<evidence type="ECO:0000313" key="2">
    <source>
        <dbReference type="Proteomes" id="UP000008710"/>
    </source>
</evidence>
<protein>
    <submittedName>
        <fullName evidence="1">Uncharacterized protein</fullName>
    </submittedName>
</protein>
<dbReference type="Proteomes" id="UP000008710">
    <property type="component" value="Plasmid pRHL2"/>
</dbReference>
<proteinExistence type="predicted"/>
<keyword evidence="1" id="KW-0614">Plasmid</keyword>
<name>Q0RWQ3_RHOJR</name>
<dbReference type="EMBL" id="CP000433">
    <property type="protein sequence ID" value="ABH00283.1"/>
    <property type="molecule type" value="Genomic_DNA"/>
</dbReference>
<dbReference type="KEGG" id="rha:RHA1_ro10090"/>
<organism evidence="1 2">
    <name type="scientific">Rhodococcus jostii (strain RHA1)</name>
    <dbReference type="NCBI Taxonomy" id="101510"/>
    <lineage>
        <taxon>Bacteria</taxon>
        <taxon>Bacillati</taxon>
        <taxon>Actinomycetota</taxon>
        <taxon>Actinomycetes</taxon>
        <taxon>Mycobacteriales</taxon>
        <taxon>Nocardiaceae</taxon>
        <taxon>Rhodococcus</taxon>
    </lineage>
</organism>
<geneLocation type="plasmid" evidence="1 2">
    <name>pRHL2</name>
</geneLocation>